<evidence type="ECO:0000256" key="1">
    <source>
        <dbReference type="SAM" id="Phobius"/>
    </source>
</evidence>
<dbReference type="EMBL" id="JAFEMO010000014">
    <property type="protein sequence ID" value="KAH7547864.1"/>
    <property type="molecule type" value="Genomic_DNA"/>
</dbReference>
<dbReference type="Proteomes" id="UP000827721">
    <property type="component" value="Unassembled WGS sequence"/>
</dbReference>
<feature type="transmembrane region" description="Helical" evidence="1">
    <location>
        <begin position="6"/>
        <end position="30"/>
    </location>
</feature>
<gene>
    <name evidence="2" type="ORF">JRO89_XS14G0029800</name>
</gene>
<proteinExistence type="predicted"/>
<evidence type="ECO:0000313" key="2">
    <source>
        <dbReference type="EMBL" id="KAH7547864.1"/>
    </source>
</evidence>
<keyword evidence="1" id="KW-0812">Transmembrane</keyword>
<evidence type="ECO:0000313" key="3">
    <source>
        <dbReference type="Proteomes" id="UP000827721"/>
    </source>
</evidence>
<comment type="caution">
    <text evidence="2">The sequence shown here is derived from an EMBL/GenBank/DDBJ whole genome shotgun (WGS) entry which is preliminary data.</text>
</comment>
<name>A0ABQ8H3I3_9ROSI</name>
<sequence length="216" mass="24568">MNWQRFISVPVFAVFLVTGFVYYITVLVFIRDWVGLQTSTGFWNALIFTLLLCLCLFSFFVSVLTDPGHVPPSYVPDVEDSVGSDQELKKPVSSMLIYVVLVLKEKLSASVSCASEKMRQVLYIQTSKGSSLQGLQKVCVKNGPSLSVDKQLCWLLELQGFLYARILCNNRKCLLYSYYNKLCVSKGLGFQRKGSTEAFLCKLEIHHLQLFYRMQP</sequence>
<feature type="transmembrane region" description="Helical" evidence="1">
    <location>
        <begin position="42"/>
        <end position="64"/>
    </location>
</feature>
<protein>
    <submittedName>
        <fullName evidence="2">Uncharacterized protein</fullName>
    </submittedName>
</protein>
<keyword evidence="1" id="KW-1133">Transmembrane helix</keyword>
<dbReference type="PANTHER" id="PTHR12246">
    <property type="entry name" value="PALMITOYLTRANSFERASE ZDHHC16"/>
    <property type="match status" value="1"/>
</dbReference>
<reference evidence="2 3" key="1">
    <citation type="submission" date="2021-02" db="EMBL/GenBank/DDBJ databases">
        <title>Plant Genome Project.</title>
        <authorList>
            <person name="Zhang R.-G."/>
        </authorList>
    </citation>
    <scope>NUCLEOTIDE SEQUENCE [LARGE SCALE GENOMIC DNA]</scope>
    <source>
        <tissue evidence="2">Leaves</tissue>
    </source>
</reference>
<organism evidence="2 3">
    <name type="scientific">Xanthoceras sorbifolium</name>
    <dbReference type="NCBI Taxonomy" id="99658"/>
    <lineage>
        <taxon>Eukaryota</taxon>
        <taxon>Viridiplantae</taxon>
        <taxon>Streptophyta</taxon>
        <taxon>Embryophyta</taxon>
        <taxon>Tracheophyta</taxon>
        <taxon>Spermatophyta</taxon>
        <taxon>Magnoliopsida</taxon>
        <taxon>eudicotyledons</taxon>
        <taxon>Gunneridae</taxon>
        <taxon>Pentapetalae</taxon>
        <taxon>rosids</taxon>
        <taxon>malvids</taxon>
        <taxon>Sapindales</taxon>
        <taxon>Sapindaceae</taxon>
        <taxon>Xanthoceroideae</taxon>
        <taxon>Xanthoceras</taxon>
    </lineage>
</organism>
<dbReference type="InterPro" id="IPR039859">
    <property type="entry name" value="PFA4/ZDH16/20/ERF2-like"/>
</dbReference>
<keyword evidence="3" id="KW-1185">Reference proteome</keyword>
<keyword evidence="1" id="KW-0472">Membrane</keyword>
<accession>A0ABQ8H3I3</accession>